<dbReference type="GO" id="GO:0006397">
    <property type="term" value="P:mRNA processing"/>
    <property type="evidence" value="ECO:0007669"/>
    <property type="project" value="InterPro"/>
</dbReference>
<dbReference type="PANTHER" id="PTHR36884">
    <property type="entry name" value="FIP1[III]-LIKE PROTEIN"/>
    <property type="match status" value="1"/>
</dbReference>
<name>A0AAV9FE21_ACOCL</name>
<organism evidence="2 3">
    <name type="scientific">Acorus calamus</name>
    <name type="common">Sweet flag</name>
    <dbReference type="NCBI Taxonomy" id="4465"/>
    <lineage>
        <taxon>Eukaryota</taxon>
        <taxon>Viridiplantae</taxon>
        <taxon>Streptophyta</taxon>
        <taxon>Embryophyta</taxon>
        <taxon>Tracheophyta</taxon>
        <taxon>Spermatophyta</taxon>
        <taxon>Magnoliopsida</taxon>
        <taxon>Liliopsida</taxon>
        <taxon>Acoraceae</taxon>
        <taxon>Acorus</taxon>
    </lineage>
</organism>
<evidence type="ECO:0000313" key="2">
    <source>
        <dbReference type="EMBL" id="KAK1324080.1"/>
    </source>
</evidence>
<accession>A0AAV9FE21</accession>
<dbReference type="AlphaFoldDB" id="A0AAV9FE21"/>
<sequence length="299" mass="31367">MGFNCCVWKSNLVKGVAGVQNEGGSKCEGNPCGFFLRGVSYDVRGSYILVSGPGEHVGAVQQEYTGSMEGVPPAEDDGGGDDVISGGGNDWILVGDGDGGGDRTGILKDEEARVSVAVAAAASDSPPLGGGGEIKVLEDVEEAEEEPVIPGLSRSPLEADAKVAADVLDKEEDLGGAGGDDWESDSEDDLRIVLNETRGPIGGGLQRNGRIGGSDEEDDDDDDEDGEDLVIVADDGDQPRPPMMEEQEWGEEVAPQPGMDGMGIDGLQRICSWLKGIVLEKSEIGVKKEKYLEVLWSTE</sequence>
<comment type="caution">
    <text evidence="2">The sequence shown here is derived from an EMBL/GenBank/DDBJ whole genome shotgun (WGS) entry which is preliminary data.</text>
</comment>
<evidence type="ECO:0000256" key="1">
    <source>
        <dbReference type="SAM" id="MobiDB-lite"/>
    </source>
</evidence>
<proteinExistence type="predicted"/>
<dbReference type="Proteomes" id="UP001180020">
    <property type="component" value="Unassembled WGS sequence"/>
</dbReference>
<feature type="region of interest" description="Disordered" evidence="1">
    <location>
        <begin position="195"/>
        <end position="257"/>
    </location>
</feature>
<protein>
    <submittedName>
        <fullName evidence="2">Uncharacterized protein</fullName>
    </submittedName>
</protein>
<dbReference type="PANTHER" id="PTHR36884:SF4">
    <property type="entry name" value="FIP1[III]-LIKE PROTEIN"/>
    <property type="match status" value="1"/>
</dbReference>
<feature type="compositionally biased region" description="Acidic residues" evidence="1">
    <location>
        <begin position="214"/>
        <end position="228"/>
    </location>
</feature>
<feature type="compositionally biased region" description="Gly residues" evidence="1">
    <location>
        <begin position="200"/>
        <end position="212"/>
    </location>
</feature>
<gene>
    <name evidence="2" type="ORF">QJS10_CPA02g01161</name>
</gene>
<reference evidence="2" key="2">
    <citation type="submission" date="2023-06" db="EMBL/GenBank/DDBJ databases">
        <authorList>
            <person name="Ma L."/>
            <person name="Liu K.-W."/>
            <person name="Li Z."/>
            <person name="Hsiao Y.-Y."/>
            <person name="Qi Y."/>
            <person name="Fu T."/>
            <person name="Tang G."/>
            <person name="Zhang D."/>
            <person name="Sun W.-H."/>
            <person name="Liu D.-K."/>
            <person name="Li Y."/>
            <person name="Chen G.-Z."/>
            <person name="Liu X.-D."/>
            <person name="Liao X.-Y."/>
            <person name="Jiang Y.-T."/>
            <person name="Yu X."/>
            <person name="Hao Y."/>
            <person name="Huang J."/>
            <person name="Zhao X.-W."/>
            <person name="Ke S."/>
            <person name="Chen Y.-Y."/>
            <person name="Wu W.-L."/>
            <person name="Hsu J.-L."/>
            <person name="Lin Y.-F."/>
            <person name="Huang M.-D."/>
            <person name="Li C.-Y."/>
            <person name="Huang L."/>
            <person name="Wang Z.-W."/>
            <person name="Zhao X."/>
            <person name="Zhong W.-Y."/>
            <person name="Peng D.-H."/>
            <person name="Ahmad S."/>
            <person name="Lan S."/>
            <person name="Zhang J.-S."/>
            <person name="Tsai W.-C."/>
            <person name="Van De Peer Y."/>
            <person name="Liu Z.-J."/>
        </authorList>
    </citation>
    <scope>NUCLEOTIDE SEQUENCE</scope>
    <source>
        <strain evidence="2">CP</strain>
        <tissue evidence="2">Leaves</tissue>
    </source>
</reference>
<keyword evidence="3" id="KW-1185">Reference proteome</keyword>
<evidence type="ECO:0000313" key="3">
    <source>
        <dbReference type="Proteomes" id="UP001180020"/>
    </source>
</evidence>
<dbReference type="InterPro" id="IPR044976">
    <property type="entry name" value="FIPS5/FIPS3-like"/>
</dbReference>
<dbReference type="EMBL" id="JAUJYO010000002">
    <property type="protein sequence ID" value="KAK1324080.1"/>
    <property type="molecule type" value="Genomic_DNA"/>
</dbReference>
<reference evidence="2" key="1">
    <citation type="journal article" date="2023" name="Nat. Commun.">
        <title>Diploid and tetraploid genomes of Acorus and the evolution of monocots.</title>
        <authorList>
            <person name="Ma L."/>
            <person name="Liu K.W."/>
            <person name="Li Z."/>
            <person name="Hsiao Y.Y."/>
            <person name="Qi Y."/>
            <person name="Fu T."/>
            <person name="Tang G.D."/>
            <person name="Zhang D."/>
            <person name="Sun W.H."/>
            <person name="Liu D.K."/>
            <person name="Li Y."/>
            <person name="Chen G.Z."/>
            <person name="Liu X.D."/>
            <person name="Liao X.Y."/>
            <person name="Jiang Y.T."/>
            <person name="Yu X."/>
            <person name="Hao Y."/>
            <person name="Huang J."/>
            <person name="Zhao X.W."/>
            <person name="Ke S."/>
            <person name="Chen Y.Y."/>
            <person name="Wu W.L."/>
            <person name="Hsu J.L."/>
            <person name="Lin Y.F."/>
            <person name="Huang M.D."/>
            <person name="Li C.Y."/>
            <person name="Huang L."/>
            <person name="Wang Z.W."/>
            <person name="Zhao X."/>
            <person name="Zhong W.Y."/>
            <person name="Peng D.H."/>
            <person name="Ahmad S."/>
            <person name="Lan S."/>
            <person name="Zhang J.S."/>
            <person name="Tsai W.C."/>
            <person name="Van de Peer Y."/>
            <person name="Liu Z.J."/>
        </authorList>
    </citation>
    <scope>NUCLEOTIDE SEQUENCE</scope>
    <source>
        <strain evidence="2">CP</strain>
    </source>
</reference>